<dbReference type="SUPFAM" id="SSF141868">
    <property type="entry name" value="EAL domain-like"/>
    <property type="match status" value="1"/>
</dbReference>
<dbReference type="InterPro" id="IPR050706">
    <property type="entry name" value="Cyclic-di-GMP_PDE-like"/>
</dbReference>
<proteinExistence type="predicted"/>
<dbReference type="Pfam" id="PF00563">
    <property type="entry name" value="EAL"/>
    <property type="match status" value="1"/>
</dbReference>
<dbReference type="PANTHER" id="PTHR33121">
    <property type="entry name" value="CYCLIC DI-GMP PHOSPHODIESTERASE PDEF"/>
    <property type="match status" value="1"/>
</dbReference>
<dbReference type="Proteomes" id="UP000030147">
    <property type="component" value="Unassembled WGS sequence"/>
</dbReference>
<dbReference type="SMART" id="SM00052">
    <property type="entry name" value="EAL"/>
    <property type="match status" value="1"/>
</dbReference>
<dbReference type="InterPro" id="IPR035919">
    <property type="entry name" value="EAL_sf"/>
</dbReference>
<dbReference type="PANTHER" id="PTHR33121:SF76">
    <property type="entry name" value="SIGNALING PROTEIN"/>
    <property type="match status" value="1"/>
</dbReference>
<dbReference type="RefSeq" id="WP_052111113.1">
    <property type="nucleotide sequence ID" value="NZ_AVBF01000003.1"/>
</dbReference>
<evidence type="ECO:0000313" key="2">
    <source>
        <dbReference type="EMBL" id="KGP74336.1"/>
    </source>
</evidence>
<comment type="caution">
    <text evidence="2">The sequence shown here is derived from an EMBL/GenBank/DDBJ whole genome shotgun (WGS) entry which is preliminary data.</text>
</comment>
<evidence type="ECO:0000259" key="1">
    <source>
        <dbReference type="PROSITE" id="PS50883"/>
    </source>
</evidence>
<dbReference type="OrthoDB" id="581425at2"/>
<dbReference type="Gene3D" id="3.20.20.450">
    <property type="entry name" value="EAL domain"/>
    <property type="match status" value="1"/>
</dbReference>
<dbReference type="STRING" id="1385514.N782_15435"/>
<protein>
    <submittedName>
        <fullName evidence="2">Diguanylate phosphodiesterase</fullName>
    </submittedName>
</protein>
<evidence type="ECO:0000313" key="3">
    <source>
        <dbReference type="Proteomes" id="UP000030147"/>
    </source>
</evidence>
<feature type="domain" description="EAL" evidence="1">
    <location>
        <begin position="7"/>
        <end position="258"/>
    </location>
</feature>
<dbReference type="PROSITE" id="PS50883">
    <property type="entry name" value="EAL"/>
    <property type="match status" value="1"/>
</dbReference>
<accession>A0A0A2TJV0</accession>
<gene>
    <name evidence="2" type="ORF">N782_15435</name>
</gene>
<sequence>MIDNQETSQAFALFQYWLKNRSFFIHYQPIISLKDGSTYGYEALTRFPDNDIFSHPGELFNFANSTNSLYDLEKVTRELAIQSISKDLYPHEKLWINLTPEVIYDEAFTTGYTRNLLNECGLKADQIVFEITERSAIEDFIAFKDVLQHYRKQGFLIAIDDAGAGYSSLEAITELQPDFIKIDRSLINGIHESFTRQYMLEALLQLSEKMRATVIAEGVELSEELECIGNLGVHYAQGFFLARPNFPVPIVNPGCLDVIQKIIPSNYADHTITENTTFFDLLQMISRFKGRFDTSWVKMDVPHVHSVIPLTEVIQFITHIQCRGSVPLNQPIWSNILEYRAQSERFIMK</sequence>
<reference evidence="2 3" key="1">
    <citation type="journal article" date="2015" name="Stand. Genomic Sci.">
        <title>High quality draft genome sequence of the moderately halophilic bacterium Pontibacillus yanchengensis Y32(T) and comparison among Pontibacillus genomes.</title>
        <authorList>
            <person name="Huang J."/>
            <person name="Qiao Z.X."/>
            <person name="Tang J.W."/>
            <person name="Wang G."/>
        </authorList>
    </citation>
    <scope>NUCLEOTIDE SEQUENCE [LARGE SCALE GENOMIC DNA]</scope>
    <source>
        <strain evidence="2 3">Y32</strain>
    </source>
</reference>
<dbReference type="CDD" id="cd01948">
    <property type="entry name" value="EAL"/>
    <property type="match status" value="1"/>
</dbReference>
<dbReference type="GO" id="GO:0071111">
    <property type="term" value="F:cyclic-guanylate-specific phosphodiesterase activity"/>
    <property type="evidence" value="ECO:0007669"/>
    <property type="project" value="InterPro"/>
</dbReference>
<organism evidence="2 3">
    <name type="scientific">Pontibacillus yanchengensis Y32</name>
    <dbReference type="NCBI Taxonomy" id="1385514"/>
    <lineage>
        <taxon>Bacteria</taxon>
        <taxon>Bacillati</taxon>
        <taxon>Bacillota</taxon>
        <taxon>Bacilli</taxon>
        <taxon>Bacillales</taxon>
        <taxon>Bacillaceae</taxon>
        <taxon>Pontibacillus</taxon>
    </lineage>
</organism>
<dbReference type="InterPro" id="IPR001633">
    <property type="entry name" value="EAL_dom"/>
</dbReference>
<dbReference type="AlphaFoldDB" id="A0A0A2TJV0"/>
<name>A0A0A2TJV0_9BACI</name>
<dbReference type="eggNOG" id="COG2200">
    <property type="taxonomic scope" value="Bacteria"/>
</dbReference>
<dbReference type="EMBL" id="AVBF01000003">
    <property type="protein sequence ID" value="KGP74336.1"/>
    <property type="molecule type" value="Genomic_DNA"/>
</dbReference>
<keyword evidence="3" id="KW-1185">Reference proteome</keyword>